<dbReference type="InterPro" id="IPR027417">
    <property type="entry name" value="P-loop_NTPase"/>
</dbReference>
<protein>
    <submittedName>
        <fullName evidence="1">Uncharacterized protein</fullName>
    </submittedName>
</protein>
<sequence length="323" mass="39008">MTALNELGYKCAGPWINTCKFHKMHSHFENADIHEQMYLTSSDDILIHKLVEIDYLFDYFRIMTAFGRQFGDGPWLFLYPYFDTWYPNDPPSFDKMQWHFGSNFHRKFDPYHVWKKKGNNNDSASIELAKSRPFNVGKNDKFDILNYVNRQSSYVHANSKYILTIRQSTWDLVNSDLKMYCRVLHLYDVVNSKHFQCNQSQQYTQQQVDTLFDNYRTRFGTSFKDYMMLIARRYELHNQNVVQYFQSRKQIHNLLVINLFDKSIDHWSVLKNFLGCDFSLPNQKEFPRSNVGEKVVSEFIPRDYPLNWKNYQYKMWQPQFTRY</sequence>
<dbReference type="OrthoDB" id="408152at2759"/>
<dbReference type="EMBL" id="ASPP01007067">
    <property type="protein sequence ID" value="ETO27746.1"/>
    <property type="molecule type" value="Genomic_DNA"/>
</dbReference>
<keyword evidence="2" id="KW-1185">Reference proteome</keyword>
<proteinExistence type="predicted"/>
<gene>
    <name evidence="1" type="ORF">RFI_09386</name>
</gene>
<dbReference type="Pfam" id="PF17784">
    <property type="entry name" value="Sulfotransfer_4"/>
    <property type="match status" value="1"/>
</dbReference>
<dbReference type="Gene3D" id="3.40.50.300">
    <property type="entry name" value="P-loop containing nucleotide triphosphate hydrolases"/>
    <property type="match status" value="1"/>
</dbReference>
<dbReference type="AlphaFoldDB" id="X6NNZ8"/>
<dbReference type="InterPro" id="IPR040632">
    <property type="entry name" value="Sulfotransfer_4"/>
</dbReference>
<dbReference type="Proteomes" id="UP000023152">
    <property type="component" value="Unassembled WGS sequence"/>
</dbReference>
<reference evidence="1 2" key="1">
    <citation type="journal article" date="2013" name="Curr. Biol.">
        <title>The Genome of the Foraminiferan Reticulomyxa filosa.</title>
        <authorList>
            <person name="Glockner G."/>
            <person name="Hulsmann N."/>
            <person name="Schleicher M."/>
            <person name="Noegel A.A."/>
            <person name="Eichinger L."/>
            <person name="Gallinger C."/>
            <person name="Pawlowski J."/>
            <person name="Sierra R."/>
            <person name="Euteneuer U."/>
            <person name="Pillet L."/>
            <person name="Moustafa A."/>
            <person name="Platzer M."/>
            <person name="Groth M."/>
            <person name="Szafranski K."/>
            <person name="Schliwa M."/>
        </authorList>
    </citation>
    <scope>NUCLEOTIDE SEQUENCE [LARGE SCALE GENOMIC DNA]</scope>
</reference>
<name>X6NNZ8_RETFI</name>
<evidence type="ECO:0000313" key="2">
    <source>
        <dbReference type="Proteomes" id="UP000023152"/>
    </source>
</evidence>
<organism evidence="1 2">
    <name type="scientific">Reticulomyxa filosa</name>
    <dbReference type="NCBI Taxonomy" id="46433"/>
    <lineage>
        <taxon>Eukaryota</taxon>
        <taxon>Sar</taxon>
        <taxon>Rhizaria</taxon>
        <taxon>Retaria</taxon>
        <taxon>Foraminifera</taxon>
        <taxon>Monothalamids</taxon>
        <taxon>Reticulomyxidae</taxon>
        <taxon>Reticulomyxa</taxon>
    </lineage>
</organism>
<evidence type="ECO:0000313" key="1">
    <source>
        <dbReference type="EMBL" id="ETO27746.1"/>
    </source>
</evidence>
<comment type="caution">
    <text evidence="1">The sequence shown here is derived from an EMBL/GenBank/DDBJ whole genome shotgun (WGS) entry which is preliminary data.</text>
</comment>
<accession>X6NNZ8</accession>